<evidence type="ECO:0000256" key="2">
    <source>
        <dbReference type="ARBA" id="ARBA00023235"/>
    </source>
</evidence>
<dbReference type="PATRIC" id="fig|631454.5.peg.1617"/>
<comment type="similarity">
    <text evidence="1">Belongs to the PrpF family.</text>
</comment>
<dbReference type="EMBL" id="AWXZ01000019">
    <property type="protein sequence ID" value="ESR25524.1"/>
    <property type="molecule type" value="Genomic_DNA"/>
</dbReference>
<dbReference type="PANTHER" id="PTHR43709">
    <property type="entry name" value="ACONITATE ISOMERASE-RELATED"/>
    <property type="match status" value="1"/>
</dbReference>
<dbReference type="eggNOG" id="COG2828">
    <property type="taxonomic scope" value="Bacteria"/>
</dbReference>
<dbReference type="AlphaFoldDB" id="V4RJM5"/>
<evidence type="ECO:0000313" key="3">
    <source>
        <dbReference type="EMBL" id="ESR25524.1"/>
    </source>
</evidence>
<dbReference type="Proteomes" id="UP000017819">
    <property type="component" value="Unassembled WGS sequence"/>
</dbReference>
<evidence type="ECO:0000256" key="1">
    <source>
        <dbReference type="ARBA" id="ARBA00007673"/>
    </source>
</evidence>
<sequence>MHTAIPCLFMRGGTSRGPYMNRADLPEDEATLTEVLATIMGSGHPLEIDGVGGGAAVTSKLAMISPSEHEWADVDYFFAQVMIAERGVDYSPSCGNILSGVGPYAIETGLVPAQDGETTVKIRNTNTGALIEAVVKTPGGEVLYEGDAAIDGVPGTAAPIVLNFMDVIGSKTGKLFPTGNPRDLIDGIEVTCIDVAMPMAIARAEDFGLTGYETKQELDENKAFFERMEPIRRVAGAMMGLGDVSKKVVPKFGLLAKPRAGGAITSRYFVPETCHPSHAVTGAICVGSCVLSPGTVAEGLAAFEPGPTVPIKIEHPMGAIDVQFEGSFGTGDFELRKAGVIRTARKIWKGELYVPKSTWTR</sequence>
<dbReference type="Pfam" id="PF04303">
    <property type="entry name" value="PrpF"/>
    <property type="match status" value="1"/>
</dbReference>
<reference evidence="3 4" key="1">
    <citation type="journal article" date="2014" name="Genome Announc.">
        <title>Draft Genome Sequence of Lutibaculum baratangense Strain AMV1T, Isolated from a Mud Volcano in Andamans, India.</title>
        <authorList>
            <person name="Singh A."/>
            <person name="Sreenivas A."/>
            <person name="Sathyanarayana Reddy G."/>
            <person name="Pinnaka A.K."/>
            <person name="Shivaji S."/>
        </authorList>
    </citation>
    <scope>NUCLEOTIDE SEQUENCE [LARGE SCALE GENOMIC DNA]</scope>
    <source>
        <strain evidence="3 4">AMV1</strain>
    </source>
</reference>
<organism evidence="3 4">
    <name type="scientific">Lutibaculum baratangense AMV1</name>
    <dbReference type="NCBI Taxonomy" id="631454"/>
    <lineage>
        <taxon>Bacteria</taxon>
        <taxon>Pseudomonadati</taxon>
        <taxon>Pseudomonadota</taxon>
        <taxon>Alphaproteobacteria</taxon>
        <taxon>Hyphomicrobiales</taxon>
        <taxon>Tepidamorphaceae</taxon>
        <taxon>Lutibaculum</taxon>
    </lineage>
</organism>
<proteinExistence type="inferred from homology"/>
<dbReference type="InterPro" id="IPR047687">
    <property type="entry name" value="OMA_tautomer-like"/>
</dbReference>
<dbReference type="PANTHER" id="PTHR43709:SF3">
    <property type="entry name" value="ISOMERASE YBHH-RELATED"/>
    <property type="match status" value="1"/>
</dbReference>
<dbReference type="GO" id="GO:0016853">
    <property type="term" value="F:isomerase activity"/>
    <property type="evidence" value="ECO:0007669"/>
    <property type="project" value="UniProtKB-KW"/>
</dbReference>
<comment type="caution">
    <text evidence="3">The sequence shown here is derived from an EMBL/GenBank/DDBJ whole genome shotgun (WGS) entry which is preliminary data.</text>
</comment>
<evidence type="ECO:0000313" key="4">
    <source>
        <dbReference type="Proteomes" id="UP000017819"/>
    </source>
</evidence>
<keyword evidence="4" id="KW-1185">Reference proteome</keyword>
<dbReference type="NCBIfam" id="NF033377">
    <property type="entry name" value="OMA_tautomer"/>
    <property type="match status" value="1"/>
</dbReference>
<name>V4RJM5_9HYPH</name>
<dbReference type="RefSeq" id="WP_023431778.1">
    <property type="nucleotide sequence ID" value="NZ_AWXZ01000019.1"/>
</dbReference>
<protein>
    <recommendedName>
        <fullName evidence="5">4-oxalomesaconate tautomerase</fullName>
    </recommendedName>
</protein>
<dbReference type="OrthoDB" id="9779763at2"/>
<dbReference type="SUPFAM" id="SSF54506">
    <property type="entry name" value="Diaminopimelate epimerase-like"/>
    <property type="match status" value="2"/>
</dbReference>
<evidence type="ECO:0008006" key="5">
    <source>
        <dbReference type="Google" id="ProtNLM"/>
    </source>
</evidence>
<dbReference type="Gene3D" id="3.10.310.10">
    <property type="entry name" value="Diaminopimelate Epimerase, Chain A, domain 1"/>
    <property type="match status" value="2"/>
</dbReference>
<dbReference type="InterPro" id="IPR007400">
    <property type="entry name" value="PrpF-like"/>
</dbReference>
<accession>V4RJM5</accession>
<keyword evidence="2" id="KW-0413">Isomerase</keyword>
<gene>
    <name evidence="3" type="ORF">N177_1636</name>
</gene>
<dbReference type="STRING" id="631454.N177_1636"/>